<comment type="caution">
    <text evidence="1">The sequence shown here is derived from an EMBL/GenBank/DDBJ whole genome shotgun (WGS) entry which is preliminary data.</text>
</comment>
<dbReference type="Proteomes" id="UP000799444">
    <property type="component" value="Unassembled WGS sequence"/>
</dbReference>
<keyword evidence="2" id="KW-1185">Reference proteome</keyword>
<sequence>MERYDIQVISHRYIRGAILEEYVNSKIDDFGEKWKYETARGNKIKFTALRELTDDEIEQLYKRSNPHPLFVSSS</sequence>
<organism evidence="1 2">
    <name type="scientific">Polyplosphaeria fusca</name>
    <dbReference type="NCBI Taxonomy" id="682080"/>
    <lineage>
        <taxon>Eukaryota</taxon>
        <taxon>Fungi</taxon>
        <taxon>Dikarya</taxon>
        <taxon>Ascomycota</taxon>
        <taxon>Pezizomycotina</taxon>
        <taxon>Dothideomycetes</taxon>
        <taxon>Pleosporomycetidae</taxon>
        <taxon>Pleosporales</taxon>
        <taxon>Tetraplosphaeriaceae</taxon>
        <taxon>Polyplosphaeria</taxon>
    </lineage>
</organism>
<dbReference type="EMBL" id="ML996220">
    <property type="protein sequence ID" value="KAF2730346.1"/>
    <property type="molecule type" value="Genomic_DNA"/>
</dbReference>
<dbReference type="AlphaFoldDB" id="A0A9P4QSY2"/>
<evidence type="ECO:0000313" key="1">
    <source>
        <dbReference type="EMBL" id="KAF2730346.1"/>
    </source>
</evidence>
<name>A0A9P4QSY2_9PLEO</name>
<accession>A0A9P4QSY2</accession>
<evidence type="ECO:0000313" key="2">
    <source>
        <dbReference type="Proteomes" id="UP000799444"/>
    </source>
</evidence>
<reference evidence="1" key="1">
    <citation type="journal article" date="2020" name="Stud. Mycol.">
        <title>101 Dothideomycetes genomes: a test case for predicting lifestyles and emergence of pathogens.</title>
        <authorList>
            <person name="Haridas S."/>
            <person name="Albert R."/>
            <person name="Binder M."/>
            <person name="Bloem J."/>
            <person name="Labutti K."/>
            <person name="Salamov A."/>
            <person name="Andreopoulos B."/>
            <person name="Baker S."/>
            <person name="Barry K."/>
            <person name="Bills G."/>
            <person name="Bluhm B."/>
            <person name="Cannon C."/>
            <person name="Castanera R."/>
            <person name="Culley D."/>
            <person name="Daum C."/>
            <person name="Ezra D."/>
            <person name="Gonzalez J."/>
            <person name="Henrissat B."/>
            <person name="Kuo A."/>
            <person name="Liang C."/>
            <person name="Lipzen A."/>
            <person name="Lutzoni F."/>
            <person name="Magnuson J."/>
            <person name="Mondo S."/>
            <person name="Nolan M."/>
            <person name="Ohm R."/>
            <person name="Pangilinan J."/>
            <person name="Park H.-J."/>
            <person name="Ramirez L."/>
            <person name="Alfaro M."/>
            <person name="Sun H."/>
            <person name="Tritt A."/>
            <person name="Yoshinaga Y."/>
            <person name="Zwiers L.-H."/>
            <person name="Turgeon B."/>
            <person name="Goodwin S."/>
            <person name="Spatafora J."/>
            <person name="Crous P."/>
            <person name="Grigoriev I."/>
        </authorList>
    </citation>
    <scope>NUCLEOTIDE SEQUENCE</scope>
    <source>
        <strain evidence="1">CBS 125425</strain>
    </source>
</reference>
<dbReference type="OrthoDB" id="10374985at2759"/>
<gene>
    <name evidence="1" type="ORF">EJ04DRAFT_579961</name>
</gene>
<proteinExistence type="predicted"/>
<protein>
    <submittedName>
        <fullName evidence="1">Uncharacterized protein</fullName>
    </submittedName>
</protein>